<comment type="subunit">
    <text evidence="9">Component of the heterotrimeric canonical replication protein A complex (RPA).</text>
</comment>
<dbReference type="GO" id="GO:0007004">
    <property type="term" value="P:telomere maintenance via telomerase"/>
    <property type="evidence" value="ECO:0007669"/>
    <property type="project" value="UniProtKB-ARBA"/>
</dbReference>
<dbReference type="PANTHER" id="PTHR47165:SF4">
    <property type="entry name" value="OS03G0429900 PROTEIN"/>
    <property type="match status" value="1"/>
</dbReference>
<comment type="caution">
    <text evidence="15">The sequence shown here is derived from an EMBL/GenBank/DDBJ whole genome shotgun (WGS) entry which is preliminary data.</text>
</comment>
<dbReference type="PANTHER" id="PTHR47165">
    <property type="entry name" value="OS03G0429900 PROTEIN"/>
    <property type="match status" value="1"/>
</dbReference>
<dbReference type="FunFam" id="2.40.50.140:FF:000090">
    <property type="entry name" value="Replication protein A subunit"/>
    <property type="match status" value="1"/>
</dbReference>
<keyword evidence="5 9" id="KW-0863">Zinc-finger</keyword>
<dbReference type="CDD" id="cd04476">
    <property type="entry name" value="RPA1_DBD_C"/>
    <property type="match status" value="1"/>
</dbReference>
<dbReference type="CDD" id="cd04474">
    <property type="entry name" value="RPA1_DBD_A"/>
    <property type="match status" value="1"/>
</dbReference>
<evidence type="ECO:0000256" key="1">
    <source>
        <dbReference type="ARBA" id="ARBA00004123"/>
    </source>
</evidence>
<dbReference type="InterPro" id="IPR031657">
    <property type="entry name" value="REPA_OB_2"/>
</dbReference>
<comment type="subcellular location">
    <subcellularLocation>
        <location evidence="1 9">Nucleus</location>
    </subcellularLocation>
</comment>
<gene>
    <name evidence="15" type="primary">RFA1</name>
    <name evidence="15" type="ORF">ECANGB1_1348</name>
</gene>
<dbReference type="FunFam" id="2.40.50.140:FF:000064">
    <property type="entry name" value="Replication protein A subunit"/>
    <property type="match status" value="1"/>
</dbReference>
<evidence type="ECO:0000256" key="7">
    <source>
        <dbReference type="ARBA" id="ARBA00023125"/>
    </source>
</evidence>
<keyword evidence="4 9" id="KW-0479">Metal-binding</keyword>
<dbReference type="GO" id="GO:0006281">
    <property type="term" value="P:DNA repair"/>
    <property type="evidence" value="ECO:0007669"/>
    <property type="project" value="InterPro"/>
</dbReference>
<dbReference type="InterPro" id="IPR007199">
    <property type="entry name" value="Rep_factor-A_N"/>
</dbReference>
<dbReference type="NCBIfam" id="TIGR00617">
    <property type="entry name" value="rpa1"/>
    <property type="match status" value="1"/>
</dbReference>
<dbReference type="GO" id="GO:0005662">
    <property type="term" value="C:DNA replication factor A complex"/>
    <property type="evidence" value="ECO:0007669"/>
    <property type="project" value="UniProtKB-ARBA"/>
</dbReference>
<feature type="compositionally biased region" description="Basic and acidic residues" evidence="10">
    <location>
        <begin position="116"/>
        <end position="133"/>
    </location>
</feature>
<dbReference type="EMBL" id="LWDP01000038">
    <property type="protein sequence ID" value="ORD93936.1"/>
    <property type="molecule type" value="Genomic_DNA"/>
</dbReference>
<evidence type="ECO:0000256" key="4">
    <source>
        <dbReference type="ARBA" id="ARBA00022723"/>
    </source>
</evidence>
<feature type="domain" description="Replication factor A C-terminal" evidence="13">
    <location>
        <begin position="412"/>
        <end position="549"/>
    </location>
</feature>
<evidence type="ECO:0000259" key="11">
    <source>
        <dbReference type="Pfam" id="PF01336"/>
    </source>
</evidence>
<dbReference type="GO" id="GO:0006260">
    <property type="term" value="P:DNA replication"/>
    <property type="evidence" value="ECO:0007669"/>
    <property type="project" value="UniProtKB-KW"/>
</dbReference>
<sequence length="563" mass="63896">MEVRHGTILALIQNKKDDELYRDPVVQINAMVKIKTQDGKSRYYLNLSDGRHFARGIFSSQLSMQIENGQLKENMVVRLGLFSTRQKDTTTYLLVNTILAQEECDHEIGSPVSVTSEKKEELEKKKEELENKKNTVQGDRTTKRRKSTEPGCLSIRDLNPFLNSWAVRGRVVDKSTIRKFNTKNGEGQLFSFEIIDHTQQCKVVCFGSAVEQFHPLIENNRVYRFTQGVVKMANKNYSSNNFDYEIHLEEKSTVELIDDTTMPEYCFKFKKVSEIETNKLVDVVAVIKEVYPSQTITVKSSGKEVDKRDMVVYDETGSARVTLWGEKAAGDYEKGTVAVFKGFRASEYNGIALGSVGSAQILVNHDIREVVELTAWYETVGKNVVLEKPRASGRRQMIGDLIESNAEFGVIWGTVVFVKEDQLLYTSCPSDGCTKKVTQEENGEFRCEKCNEVFAECGYRYMVTMCVSDFTGQFWMTAFDNAAQKMLGMGAKELNALRETDLDEVAAAVKGVVGREFTMKLRIRDHIYNEEVTKRVNCLDADSVDKKLAMRQMLHQIDKADGM</sequence>
<proteinExistence type="inferred from homology"/>
<dbReference type="AlphaFoldDB" id="A0A1Y1S675"/>
<evidence type="ECO:0000313" key="15">
    <source>
        <dbReference type="EMBL" id="ORD93936.1"/>
    </source>
</evidence>
<dbReference type="InterPro" id="IPR047192">
    <property type="entry name" value="Euk_RPA1_DBD_C"/>
</dbReference>
<dbReference type="InterPro" id="IPR004365">
    <property type="entry name" value="NA-bd_OB_tRNA"/>
</dbReference>
<dbReference type="InterPro" id="IPR012340">
    <property type="entry name" value="NA-bd_OB-fold"/>
</dbReference>
<comment type="similarity">
    <text evidence="2 9">Belongs to the replication factor A protein 1 family.</text>
</comment>
<evidence type="ECO:0000259" key="13">
    <source>
        <dbReference type="Pfam" id="PF08646"/>
    </source>
</evidence>
<reference evidence="15 16" key="1">
    <citation type="journal article" date="2017" name="Environ. Microbiol.">
        <title>Decay of the glycolytic pathway and adaptation to intranuclear parasitism within Enterocytozoonidae microsporidia.</title>
        <authorList>
            <person name="Wiredu Boakye D."/>
            <person name="Jaroenlak P."/>
            <person name="Prachumwat A."/>
            <person name="Williams T.A."/>
            <person name="Bateman K.S."/>
            <person name="Itsathitphaisarn O."/>
            <person name="Sritunyalucksana K."/>
            <person name="Paszkiewicz K.H."/>
            <person name="Moore K.A."/>
            <person name="Stentiford G.D."/>
            <person name="Williams B.A."/>
        </authorList>
    </citation>
    <scope>NUCLEOTIDE SEQUENCE [LARGE SCALE GENOMIC DNA]</scope>
    <source>
        <strain evidence="15 16">GB1</strain>
    </source>
</reference>
<evidence type="ECO:0000256" key="10">
    <source>
        <dbReference type="SAM" id="MobiDB-lite"/>
    </source>
</evidence>
<comment type="function">
    <text evidence="9">As part of the replication protein A (RPA/RP-A), a single-stranded DNA-binding heterotrimeric complex, may play an essential role in DNA replication, recombination and repair. Binds and stabilizes single-stranded DNA intermediates, preventing complementary DNA reannealing and recruiting different proteins involved in DNA metabolism.</text>
</comment>
<organism evidence="15 16">
    <name type="scientific">Enterospora canceri</name>
    <dbReference type="NCBI Taxonomy" id="1081671"/>
    <lineage>
        <taxon>Eukaryota</taxon>
        <taxon>Fungi</taxon>
        <taxon>Fungi incertae sedis</taxon>
        <taxon>Microsporidia</taxon>
        <taxon>Enterocytozoonidae</taxon>
        <taxon>Enterospora</taxon>
    </lineage>
</organism>
<keyword evidence="7 9" id="KW-0238">DNA-binding</keyword>
<accession>A0A1Y1S675</accession>
<feature type="domain" description="OB" evidence="11">
    <location>
        <begin position="166"/>
        <end position="250"/>
    </location>
</feature>
<dbReference type="Pfam" id="PF08646">
    <property type="entry name" value="Rep_fac-A_C"/>
    <property type="match status" value="1"/>
</dbReference>
<protein>
    <recommendedName>
        <fullName evidence="9">Replication protein A subunit</fullName>
    </recommendedName>
</protein>
<evidence type="ECO:0000259" key="12">
    <source>
        <dbReference type="Pfam" id="PF04057"/>
    </source>
</evidence>
<dbReference type="OrthoDB" id="1751331at2759"/>
<feature type="region of interest" description="Disordered" evidence="10">
    <location>
        <begin position="110"/>
        <end position="149"/>
    </location>
</feature>
<dbReference type="GO" id="GO:0003677">
    <property type="term" value="F:DNA binding"/>
    <property type="evidence" value="ECO:0007669"/>
    <property type="project" value="UniProtKB-KW"/>
</dbReference>
<evidence type="ECO:0000256" key="8">
    <source>
        <dbReference type="ARBA" id="ARBA00023242"/>
    </source>
</evidence>
<dbReference type="Gene3D" id="2.40.50.140">
    <property type="entry name" value="Nucleic acid-binding proteins"/>
    <property type="match status" value="4"/>
</dbReference>
<dbReference type="Proteomes" id="UP000192639">
    <property type="component" value="Unassembled WGS sequence"/>
</dbReference>
<keyword evidence="16" id="KW-1185">Reference proteome</keyword>
<dbReference type="Pfam" id="PF16900">
    <property type="entry name" value="REPA_OB_2"/>
    <property type="match status" value="1"/>
</dbReference>
<dbReference type="SUPFAM" id="SSF50249">
    <property type="entry name" value="Nucleic acid-binding proteins"/>
    <property type="match status" value="4"/>
</dbReference>
<dbReference type="InterPro" id="IPR004591">
    <property type="entry name" value="Rfa1"/>
</dbReference>
<dbReference type="GO" id="GO:0008270">
    <property type="term" value="F:zinc ion binding"/>
    <property type="evidence" value="ECO:0007669"/>
    <property type="project" value="UniProtKB-KW"/>
</dbReference>
<evidence type="ECO:0000256" key="9">
    <source>
        <dbReference type="RuleBase" id="RU364130"/>
    </source>
</evidence>
<dbReference type="FunFam" id="2.40.50.140:FF:000041">
    <property type="entry name" value="Replication protein A subunit"/>
    <property type="match status" value="1"/>
</dbReference>
<evidence type="ECO:0000256" key="5">
    <source>
        <dbReference type="ARBA" id="ARBA00022771"/>
    </source>
</evidence>
<name>A0A1Y1S675_9MICR</name>
<keyword evidence="6 9" id="KW-0862">Zinc</keyword>
<evidence type="ECO:0000256" key="2">
    <source>
        <dbReference type="ARBA" id="ARBA00005690"/>
    </source>
</evidence>
<evidence type="ECO:0000256" key="6">
    <source>
        <dbReference type="ARBA" id="ARBA00022833"/>
    </source>
</evidence>
<dbReference type="VEuPathDB" id="MicrosporidiaDB:ECANGB1_1348"/>
<dbReference type="Pfam" id="PF04057">
    <property type="entry name" value="Rep-A_N"/>
    <property type="match status" value="1"/>
</dbReference>
<keyword evidence="8 9" id="KW-0539">Nucleus</keyword>
<dbReference type="InterPro" id="IPR013955">
    <property type="entry name" value="Rep_factor-A_C"/>
</dbReference>
<dbReference type="Pfam" id="PF01336">
    <property type="entry name" value="tRNA_anti-codon"/>
    <property type="match status" value="1"/>
</dbReference>
<evidence type="ECO:0000256" key="3">
    <source>
        <dbReference type="ARBA" id="ARBA00022705"/>
    </source>
</evidence>
<dbReference type="GO" id="GO:0000781">
    <property type="term" value="C:chromosome, telomeric region"/>
    <property type="evidence" value="ECO:0007669"/>
    <property type="project" value="UniProtKB-ARBA"/>
</dbReference>
<evidence type="ECO:0000259" key="14">
    <source>
        <dbReference type="Pfam" id="PF16900"/>
    </source>
</evidence>
<evidence type="ECO:0000313" key="16">
    <source>
        <dbReference type="Proteomes" id="UP000192639"/>
    </source>
</evidence>
<dbReference type="CDD" id="cd04475">
    <property type="entry name" value="RPA1_DBD_B"/>
    <property type="match status" value="1"/>
</dbReference>
<feature type="domain" description="Replication factor-A protein 1 N-terminal" evidence="12">
    <location>
        <begin position="9"/>
        <end position="95"/>
    </location>
</feature>
<keyword evidence="3 9" id="KW-0235">DNA replication</keyword>
<dbReference type="GO" id="GO:0006310">
    <property type="term" value="P:DNA recombination"/>
    <property type="evidence" value="ECO:0007669"/>
    <property type="project" value="InterPro"/>
</dbReference>
<feature type="domain" description="Replication protein A OB" evidence="14">
    <location>
        <begin position="270"/>
        <end position="364"/>
    </location>
</feature>